<dbReference type="AlphaFoldDB" id="A0A7G2C2A1"/>
<name>A0A7G2C2A1_9TRYP</name>
<gene>
    <name evidence="3" type="ORF">ADEAN_000027500</name>
</gene>
<dbReference type="InterPro" id="IPR036865">
    <property type="entry name" value="CRAL-TRIO_dom_sf"/>
</dbReference>
<dbReference type="InterPro" id="IPR051026">
    <property type="entry name" value="PI/PC_transfer"/>
</dbReference>
<dbReference type="Proteomes" id="UP000515908">
    <property type="component" value="Chromosome 01"/>
</dbReference>
<dbReference type="VEuPathDB" id="TriTrypDB:ADEAN_000027500"/>
<feature type="compositionally biased region" description="Basic and acidic residues" evidence="1">
    <location>
        <begin position="631"/>
        <end position="640"/>
    </location>
</feature>
<reference evidence="3 4" key="1">
    <citation type="submission" date="2020-08" db="EMBL/GenBank/DDBJ databases">
        <authorList>
            <person name="Newling K."/>
            <person name="Davey J."/>
            <person name="Forrester S."/>
        </authorList>
    </citation>
    <scope>NUCLEOTIDE SEQUENCE [LARGE SCALE GENOMIC DNA]</scope>
    <source>
        <strain evidence="4">Crithidia deanei Carvalho (ATCC PRA-265)</strain>
    </source>
</reference>
<feature type="region of interest" description="Disordered" evidence="1">
    <location>
        <begin position="361"/>
        <end position="390"/>
    </location>
</feature>
<dbReference type="InterPro" id="IPR036273">
    <property type="entry name" value="CRAL/TRIO_N_dom_sf"/>
</dbReference>
<feature type="domain" description="CRAL-TRIO" evidence="2">
    <location>
        <begin position="92"/>
        <end position="260"/>
    </location>
</feature>
<dbReference type="PROSITE" id="PS50191">
    <property type="entry name" value="CRAL_TRIO"/>
    <property type="match status" value="1"/>
</dbReference>
<dbReference type="Gene3D" id="3.40.525.10">
    <property type="entry name" value="CRAL-TRIO lipid binding domain"/>
    <property type="match status" value="1"/>
</dbReference>
<organism evidence="3 4">
    <name type="scientific">Angomonas deanei</name>
    <dbReference type="NCBI Taxonomy" id="59799"/>
    <lineage>
        <taxon>Eukaryota</taxon>
        <taxon>Discoba</taxon>
        <taxon>Euglenozoa</taxon>
        <taxon>Kinetoplastea</taxon>
        <taxon>Metakinetoplastina</taxon>
        <taxon>Trypanosomatida</taxon>
        <taxon>Trypanosomatidae</taxon>
        <taxon>Strigomonadinae</taxon>
        <taxon>Angomonas</taxon>
    </lineage>
</organism>
<dbReference type="EMBL" id="LR877145">
    <property type="protein sequence ID" value="CAD2212863.1"/>
    <property type="molecule type" value="Genomic_DNA"/>
</dbReference>
<accession>A0A7G2C2A1</accession>
<proteinExistence type="predicted"/>
<keyword evidence="4" id="KW-1185">Reference proteome</keyword>
<dbReference type="SUPFAM" id="SSF46938">
    <property type="entry name" value="CRAL/TRIO N-terminal domain"/>
    <property type="match status" value="1"/>
</dbReference>
<dbReference type="PANTHER" id="PTHR45657:SF1">
    <property type="entry name" value="CRAL-TRIO DOMAIN-CONTAINING PROTEIN YKL091C-RELATED"/>
    <property type="match status" value="1"/>
</dbReference>
<evidence type="ECO:0000313" key="4">
    <source>
        <dbReference type="Proteomes" id="UP000515908"/>
    </source>
</evidence>
<evidence type="ECO:0000313" key="3">
    <source>
        <dbReference type="EMBL" id="CAD2212863.1"/>
    </source>
</evidence>
<dbReference type="SMART" id="SM00516">
    <property type="entry name" value="SEC14"/>
    <property type="match status" value="1"/>
</dbReference>
<protein>
    <submittedName>
        <fullName evidence="3">CRAL/TRIO domain containing protein, putative</fullName>
    </submittedName>
</protein>
<dbReference type="CDD" id="cd00170">
    <property type="entry name" value="SEC14"/>
    <property type="match status" value="1"/>
</dbReference>
<feature type="compositionally biased region" description="Polar residues" evidence="1">
    <location>
        <begin position="363"/>
        <end position="390"/>
    </location>
</feature>
<dbReference type="OrthoDB" id="43460at2759"/>
<dbReference type="Pfam" id="PF00650">
    <property type="entry name" value="CRAL_TRIO"/>
    <property type="match status" value="1"/>
</dbReference>
<dbReference type="SUPFAM" id="SSF52087">
    <property type="entry name" value="CRAL/TRIO domain"/>
    <property type="match status" value="1"/>
</dbReference>
<dbReference type="PANTHER" id="PTHR45657">
    <property type="entry name" value="CRAL-TRIO DOMAIN-CONTAINING PROTEIN YKL091C-RELATED"/>
    <property type="match status" value="1"/>
</dbReference>
<dbReference type="InterPro" id="IPR001251">
    <property type="entry name" value="CRAL-TRIO_dom"/>
</dbReference>
<evidence type="ECO:0000256" key="1">
    <source>
        <dbReference type="SAM" id="MobiDB-lite"/>
    </source>
</evidence>
<evidence type="ECO:0000259" key="2">
    <source>
        <dbReference type="PROSITE" id="PS50191"/>
    </source>
</evidence>
<sequence>MAIDPQYQKDWDGQLKSGPLVLQDEHRRKNLQLYSKIKDILPIDDTLKVNDCDLLYRFLIGCHWHLDEAETRIRQYARLRAENKLNGIIAEPVEPEVKNIMTVMYGKDKEGYPCLWIAPDPAELTAAMKKIPTSVITRAQMRVMEMSRYVSRYLGMDRATYVIDLGKVTVSAINGQVISFLKEMMRVLQDYYPELMRRMLIFNSGWAVTGAWKVLKAFIDSRIQDKIKFESKPPSPQTLKDFITEKNILPSYGGTNSVDEMDDILQKEIKRMREGGTTTLPPSPPADGVDPNEDEEALQLYSLYNSFVFENQSRYESCVYENDEEGAPRLVLGTRSLASFADPNAAAVQAAYDLLSAGDGSEVSDNLDTDSNSDPQIPSPTSAELPSSHSGTSVKFDFTICMDGSTSAYSDGSYVGTIEFPEVFVSSAGVKGKETLSAAIFQETGHPLHEVYLVCDTTRHPRFIVSRNRIKSQIKVYTPAPGGEDVVVTDSTGKHFYSGEAVQVGKVGQVRDERNKKSGYKDMWVLTGREPVAANKSSITGQSPISRITPDFLKIPAITAGKDKTMQVFAEANGMSITYSGFFCHYPKGALLALSSVLFRLWEGMNISKDVKAVTEGGAPAGSPTTTQVRDSSEEGDRSQRNLADLMSGFTKTFSSSSRTANKSGSRRQT</sequence>
<feature type="region of interest" description="Disordered" evidence="1">
    <location>
        <begin position="615"/>
        <end position="640"/>
    </location>
</feature>